<dbReference type="Pfam" id="PF17831">
    <property type="entry name" value="PDH_E1_M"/>
    <property type="match status" value="1"/>
</dbReference>
<sequence length="1018" mass="114967">MTKEISVPDIGDFESVEIIEILVKPGDTINKNDPVVTLESDKSSVEVPSPFAGKISALKVKIGDKVSTGSVLALIDDEEAKVEQQSSEQEKEKTKPLILKKDDLLPETEKIIKDAESTILQTPKEKSPQKVYARVNGADIDPTETQEWLDSLAAVVAKDGTDRAHYLLKKLIDEAYKEGSHRPLTRITPYINTIPPEAEIMSPGDQNIERRIRSLIRWNAAAMVVKANKKNPELGGHIGTFASAATLYDVGMNHFWRAKNNKFGGDLIYFQGHSSPGIYARAFLEGRLTAKQLNNFRQEVGGEGLSSYPHPWLMPKFWQFPIVSMGLGSIVSIYQARFTKYLINRGLLKEENRKIWTFLGDGEMDEPESLGAIGLASREKLDNLVFVINCNLQRLDGPVRGNGKIIQELEGIFRGAGWNVIKVIWGSYWDPLLAKDKTGLLIKRMNECVDGEYQAFKAKGGAYVREKFFGKYPELKDLVSTMTDNDVWRLNRGGHDPHKVYAAYDAAIKTKGQPTVILAKTIKGYGMGKSGESTNITHQQKKLGEEDLLYYRDRFDIPLTDKQVKNVEFYKPDEKSEEIKYLKERRMRLGGNIPERTSYAKSIKSPSKDIFENMLKSSGDREMSTTMALVRMLTSLLRDKNIAPKLVPIIPDEARTFGMEGFFQKIGIYAHEGQKYEPVDSEQLSFYREDKKGQVLEEGITEAGAMSSWIAAGTAYTNHDLEMIPVYLFYSMFGFQRVMDLAWSAGDAQTRGFLIGATSGRTTLAGEGLQHQDGHSHLLASTIPNCVSYDPTFSYELAIILREGLRRMHDNQENIFYYLTVMNENYKHPKMPKDCEKDILKGMYLFKEFNNKGKNKIQLLGCGAILREVIAAAEILNKEYNIDSDIWSVTSFNELRKNGMDIERKNLLNPGTKPEKSHVEKCLGKREGPIVAASDYIRSYSDQIRPYISKPFYSFGTDGYGRSDGRKKLRNFFEVDKEYIVTYALSALSKEQLIPSKYAKEAIQKYKIDKNKPIPTVL</sequence>
<protein>
    <recommendedName>
        <fullName evidence="3">Pyruvate dehydrogenase E1 component</fullName>
        <ecNumber evidence="2">1.2.4.1</ecNumber>
    </recommendedName>
</protein>
<dbReference type="Gene3D" id="2.40.50.100">
    <property type="match status" value="1"/>
</dbReference>
<dbReference type="InterPro" id="IPR055152">
    <property type="entry name" value="Transketolase-like_C_2"/>
</dbReference>
<dbReference type="SUPFAM" id="SSF52922">
    <property type="entry name" value="TK C-terminal domain-like"/>
    <property type="match status" value="1"/>
</dbReference>
<evidence type="ECO:0000256" key="4">
    <source>
        <dbReference type="ARBA" id="ARBA00022823"/>
    </source>
</evidence>
<dbReference type="InterPro" id="IPR009014">
    <property type="entry name" value="Transketo_C/PFOR_II"/>
</dbReference>
<dbReference type="SUPFAM" id="SSF52518">
    <property type="entry name" value="Thiamin diphosphate-binding fold (THDP-binding)"/>
    <property type="match status" value="2"/>
</dbReference>
<dbReference type="Pfam" id="PF00456">
    <property type="entry name" value="Transketolase_N"/>
    <property type="match status" value="1"/>
</dbReference>
<dbReference type="InterPro" id="IPR029061">
    <property type="entry name" value="THDP-binding"/>
</dbReference>
<dbReference type="Gene3D" id="3.40.50.970">
    <property type="match status" value="2"/>
</dbReference>
<dbReference type="InterPro" id="IPR035807">
    <property type="entry name" value="PDC_E1_N"/>
</dbReference>
<dbReference type="PANTHER" id="PTHR43825:SF3">
    <property type="entry name" value="PYRUVATE DEHYDROGENASE E1 COMPONENT"/>
    <property type="match status" value="1"/>
</dbReference>
<dbReference type="InterPro" id="IPR011053">
    <property type="entry name" value="Single_hybrid_motif"/>
</dbReference>
<evidence type="ECO:0000256" key="7">
    <source>
        <dbReference type="ARBA" id="ARBA00023317"/>
    </source>
</evidence>
<name>B3T1N4_9ZZZZ</name>
<dbReference type="InterPro" id="IPR041621">
    <property type="entry name" value="PDH_E1_M"/>
</dbReference>
<dbReference type="InterPro" id="IPR003016">
    <property type="entry name" value="2-oxoA_DH_lipoyl-BS"/>
</dbReference>
<dbReference type="InterPro" id="IPR051157">
    <property type="entry name" value="PDH/Transketolase"/>
</dbReference>
<dbReference type="InterPro" id="IPR000089">
    <property type="entry name" value="Biotin_lipoyl"/>
</dbReference>
<keyword evidence="5" id="KW-0560">Oxidoreductase</keyword>
<accession>B3T1N4</accession>
<dbReference type="CDD" id="cd06849">
    <property type="entry name" value="lipoyl_domain"/>
    <property type="match status" value="1"/>
</dbReference>
<reference evidence="10" key="1">
    <citation type="journal article" date="2008" name="ISME J.">
        <title>Genomic patterns of recombination, clonal divergence and environment in marine microbial populations.</title>
        <authorList>
            <person name="Konstantinidis K.T."/>
            <person name="Delong E.F."/>
        </authorList>
    </citation>
    <scope>NUCLEOTIDE SEQUENCE</scope>
</reference>
<dbReference type="EC" id="1.2.4.1" evidence="2"/>
<dbReference type="SUPFAM" id="SSF51230">
    <property type="entry name" value="Single hybrid motif"/>
    <property type="match status" value="1"/>
</dbReference>
<dbReference type="Gene3D" id="3.40.50.920">
    <property type="match status" value="1"/>
</dbReference>
<dbReference type="PIRSF" id="PIRSF000156">
    <property type="entry name" value="Pyruvate_dh_E1"/>
    <property type="match status" value="1"/>
</dbReference>
<dbReference type="InterPro" id="IPR004660">
    <property type="entry name" value="PDH_E1"/>
</dbReference>
<keyword evidence="4" id="KW-0450">Lipoyl</keyword>
<dbReference type="CDD" id="cd02017">
    <property type="entry name" value="TPP_E1_EcPDC_like"/>
    <property type="match status" value="1"/>
</dbReference>
<dbReference type="Pfam" id="PF00364">
    <property type="entry name" value="Biotin_lipoyl"/>
    <property type="match status" value="1"/>
</dbReference>
<evidence type="ECO:0000256" key="8">
    <source>
        <dbReference type="ARBA" id="ARBA00051231"/>
    </source>
</evidence>
<evidence type="ECO:0000313" key="10">
    <source>
        <dbReference type="EMBL" id="ABZ06493.1"/>
    </source>
</evidence>
<dbReference type="NCBIfam" id="TIGR00759">
    <property type="entry name" value="aceE"/>
    <property type="match status" value="1"/>
</dbReference>
<dbReference type="InterPro" id="IPR005474">
    <property type="entry name" value="Transketolase_N"/>
</dbReference>
<comment type="cofactor">
    <cofactor evidence="1">
        <name>thiamine diphosphate</name>
        <dbReference type="ChEBI" id="CHEBI:58937"/>
    </cofactor>
</comment>
<evidence type="ECO:0000256" key="1">
    <source>
        <dbReference type="ARBA" id="ARBA00001964"/>
    </source>
</evidence>
<dbReference type="EMBL" id="EU016577">
    <property type="protein sequence ID" value="ABZ06493.1"/>
    <property type="molecule type" value="Genomic_DNA"/>
</dbReference>
<dbReference type="PROSITE" id="PS00189">
    <property type="entry name" value="LIPOYL"/>
    <property type="match status" value="1"/>
</dbReference>
<dbReference type="GO" id="GO:0004739">
    <property type="term" value="F:pyruvate dehydrogenase (acetyl-transferring) activity"/>
    <property type="evidence" value="ECO:0007669"/>
    <property type="project" value="UniProtKB-EC"/>
</dbReference>
<dbReference type="FunFam" id="2.40.50.100:FF:000009">
    <property type="entry name" value="Acetyltransferase component of pyruvate dehydrogenase complex"/>
    <property type="match status" value="1"/>
</dbReference>
<keyword evidence="7" id="KW-0670">Pyruvate</keyword>
<gene>
    <name evidence="10" type="ORF">ALOHA_HF4000010L19ctg1g6</name>
</gene>
<evidence type="ECO:0000259" key="9">
    <source>
        <dbReference type="PROSITE" id="PS50968"/>
    </source>
</evidence>
<dbReference type="FunFam" id="3.40.50.970:FF:000011">
    <property type="entry name" value="Pyruvate dehydrogenase E1 component"/>
    <property type="match status" value="1"/>
</dbReference>
<comment type="catalytic activity">
    <reaction evidence="8">
        <text>N(6)-[(R)-lipoyl]-L-lysyl-[protein] + pyruvate + H(+) = N(6)-[(R)-S(8)-acetyldihydrolipoyl]-L-lysyl-[protein] + CO2</text>
        <dbReference type="Rhea" id="RHEA:19189"/>
        <dbReference type="Rhea" id="RHEA-COMP:10474"/>
        <dbReference type="Rhea" id="RHEA-COMP:10478"/>
        <dbReference type="ChEBI" id="CHEBI:15361"/>
        <dbReference type="ChEBI" id="CHEBI:15378"/>
        <dbReference type="ChEBI" id="CHEBI:16526"/>
        <dbReference type="ChEBI" id="CHEBI:83099"/>
        <dbReference type="ChEBI" id="CHEBI:83111"/>
        <dbReference type="EC" id="1.2.4.1"/>
    </reaction>
</comment>
<dbReference type="PANTHER" id="PTHR43825">
    <property type="entry name" value="PYRUVATE DEHYDROGENASE E1 COMPONENT"/>
    <property type="match status" value="1"/>
</dbReference>
<dbReference type="PROSITE" id="PS50968">
    <property type="entry name" value="BIOTINYL_LIPOYL"/>
    <property type="match status" value="1"/>
</dbReference>
<dbReference type="AlphaFoldDB" id="B3T1N4"/>
<keyword evidence="6" id="KW-0786">Thiamine pyrophosphate</keyword>
<feature type="domain" description="Lipoyl-binding" evidence="9">
    <location>
        <begin position="2"/>
        <end position="76"/>
    </location>
</feature>
<dbReference type="Pfam" id="PF22613">
    <property type="entry name" value="Transketolase_C_1"/>
    <property type="match status" value="1"/>
</dbReference>
<proteinExistence type="predicted"/>
<organism evidence="10">
    <name type="scientific">uncultured marine microorganism HF4000_010L19</name>
    <dbReference type="NCBI Taxonomy" id="455518"/>
    <lineage>
        <taxon>unclassified sequences</taxon>
        <taxon>environmental samples</taxon>
    </lineage>
</organism>
<evidence type="ECO:0000256" key="5">
    <source>
        <dbReference type="ARBA" id="ARBA00023002"/>
    </source>
</evidence>
<evidence type="ECO:0000256" key="6">
    <source>
        <dbReference type="ARBA" id="ARBA00023052"/>
    </source>
</evidence>
<evidence type="ECO:0000256" key="3">
    <source>
        <dbReference type="ARBA" id="ARBA00017172"/>
    </source>
</evidence>
<evidence type="ECO:0000256" key="2">
    <source>
        <dbReference type="ARBA" id="ARBA00012281"/>
    </source>
</evidence>